<evidence type="ECO:0000313" key="12">
    <source>
        <dbReference type="Proteomes" id="UP000663852"/>
    </source>
</evidence>
<feature type="transmembrane region" description="Helical" evidence="8">
    <location>
        <begin position="89"/>
        <end position="108"/>
    </location>
</feature>
<dbReference type="Pfam" id="PF00474">
    <property type="entry name" value="SSF"/>
    <property type="match status" value="1"/>
</dbReference>
<dbReference type="Proteomes" id="UP000663852">
    <property type="component" value="Unassembled WGS sequence"/>
</dbReference>
<comment type="similarity">
    <text evidence="2 7">Belongs to the sodium:solute symporter (SSF) (TC 2.A.21) family.</text>
</comment>
<feature type="transmembrane region" description="Helical" evidence="8">
    <location>
        <begin position="562"/>
        <end position="581"/>
    </location>
</feature>
<dbReference type="Proteomes" id="UP000663828">
    <property type="component" value="Unassembled WGS sequence"/>
</dbReference>
<evidence type="ECO:0000256" key="4">
    <source>
        <dbReference type="ARBA" id="ARBA00022692"/>
    </source>
</evidence>
<feature type="transmembrane region" description="Helical" evidence="8">
    <location>
        <begin position="254"/>
        <end position="271"/>
    </location>
</feature>
<comment type="caution">
    <text evidence="10">The sequence shown here is derived from an EMBL/GenBank/DDBJ whole genome shotgun (WGS) entry which is preliminary data.</text>
</comment>
<dbReference type="OrthoDB" id="10049971at2759"/>
<dbReference type="PANTHER" id="PTHR46154:SF4">
    <property type="entry name" value="UREA ACTIVE TRANSPORTER"/>
    <property type="match status" value="1"/>
</dbReference>
<dbReference type="NCBIfam" id="TIGR00813">
    <property type="entry name" value="sss"/>
    <property type="match status" value="1"/>
</dbReference>
<feature type="transmembrane region" description="Helical" evidence="8">
    <location>
        <begin position="134"/>
        <end position="152"/>
    </location>
</feature>
<reference evidence="10" key="1">
    <citation type="submission" date="2021-02" db="EMBL/GenBank/DDBJ databases">
        <authorList>
            <person name="Nowell W R."/>
        </authorList>
    </citation>
    <scope>NUCLEOTIDE SEQUENCE</scope>
</reference>
<organism evidence="10 12">
    <name type="scientific">Adineta ricciae</name>
    <name type="common">Rotifer</name>
    <dbReference type="NCBI Taxonomy" id="249248"/>
    <lineage>
        <taxon>Eukaryota</taxon>
        <taxon>Metazoa</taxon>
        <taxon>Spiralia</taxon>
        <taxon>Gnathifera</taxon>
        <taxon>Rotifera</taxon>
        <taxon>Eurotatoria</taxon>
        <taxon>Bdelloidea</taxon>
        <taxon>Adinetida</taxon>
        <taxon>Adinetidae</taxon>
        <taxon>Adineta</taxon>
    </lineage>
</organism>
<dbReference type="InterPro" id="IPR038377">
    <property type="entry name" value="Na/Glc_symporter_sf"/>
</dbReference>
<evidence type="ECO:0000256" key="8">
    <source>
        <dbReference type="SAM" id="Phobius"/>
    </source>
</evidence>
<keyword evidence="4 8" id="KW-0812">Transmembrane</keyword>
<evidence type="ECO:0000256" key="2">
    <source>
        <dbReference type="ARBA" id="ARBA00006434"/>
    </source>
</evidence>
<feature type="transmembrane region" description="Helical" evidence="8">
    <location>
        <begin position="593"/>
        <end position="618"/>
    </location>
</feature>
<feature type="transmembrane region" description="Helical" evidence="8">
    <location>
        <begin position="495"/>
        <end position="516"/>
    </location>
</feature>
<keyword evidence="5 8" id="KW-1133">Transmembrane helix</keyword>
<dbReference type="EMBL" id="CAJNOR010000207">
    <property type="protein sequence ID" value="CAF0839968.1"/>
    <property type="molecule type" value="Genomic_DNA"/>
</dbReference>
<evidence type="ECO:0000256" key="1">
    <source>
        <dbReference type="ARBA" id="ARBA00004141"/>
    </source>
</evidence>
<dbReference type="PROSITE" id="PS50283">
    <property type="entry name" value="NA_SOLUT_SYMP_3"/>
    <property type="match status" value="1"/>
</dbReference>
<feature type="transmembrane region" description="Helical" evidence="8">
    <location>
        <begin position="55"/>
        <end position="77"/>
    </location>
</feature>
<protein>
    <recommendedName>
        <fullName evidence="13">Urea active transporter 1</fullName>
    </recommendedName>
</protein>
<dbReference type="EMBL" id="CAJNOJ010000355">
    <property type="protein sequence ID" value="CAF1414629.1"/>
    <property type="molecule type" value="Genomic_DNA"/>
</dbReference>
<feature type="transmembrane region" description="Helical" evidence="8">
    <location>
        <begin position="456"/>
        <end position="475"/>
    </location>
</feature>
<keyword evidence="6 8" id="KW-0472">Membrane</keyword>
<feature type="transmembrane region" description="Helical" evidence="8">
    <location>
        <begin position="396"/>
        <end position="422"/>
    </location>
</feature>
<feature type="transmembrane region" description="Helical" evidence="8">
    <location>
        <begin position="358"/>
        <end position="384"/>
    </location>
</feature>
<accession>A0A815LZI1</accession>
<dbReference type="PANTHER" id="PTHR46154">
    <property type="match status" value="1"/>
</dbReference>
<evidence type="ECO:0008006" key="13">
    <source>
        <dbReference type="Google" id="ProtNLM"/>
    </source>
</evidence>
<dbReference type="AlphaFoldDB" id="A0A815LZI1"/>
<comment type="subcellular location">
    <subcellularLocation>
        <location evidence="1">Membrane</location>
        <topology evidence="1">Multi-pass membrane protein</topology>
    </subcellularLocation>
</comment>
<dbReference type="GO" id="GO:0015606">
    <property type="term" value="F:spermidine transmembrane transporter activity"/>
    <property type="evidence" value="ECO:0007669"/>
    <property type="project" value="TreeGrafter"/>
</dbReference>
<dbReference type="GO" id="GO:0015204">
    <property type="term" value="F:urea transmembrane transporter activity"/>
    <property type="evidence" value="ECO:0007669"/>
    <property type="project" value="InterPro"/>
</dbReference>
<dbReference type="InterPro" id="IPR001734">
    <property type="entry name" value="Na/solute_symporter"/>
</dbReference>
<evidence type="ECO:0000313" key="11">
    <source>
        <dbReference type="Proteomes" id="UP000663828"/>
    </source>
</evidence>
<feature type="transmembrane region" description="Helical" evidence="8">
    <location>
        <begin position="291"/>
        <end position="316"/>
    </location>
</feature>
<evidence type="ECO:0000256" key="6">
    <source>
        <dbReference type="ARBA" id="ARBA00023136"/>
    </source>
</evidence>
<feature type="transmembrane region" description="Helical" evidence="8">
    <location>
        <begin position="195"/>
        <end position="213"/>
    </location>
</feature>
<gene>
    <name evidence="10" type="ORF">EDS130_LOCUS36993</name>
    <name evidence="9" type="ORF">XAT740_LOCUS4915</name>
</gene>
<evidence type="ECO:0000256" key="5">
    <source>
        <dbReference type="ARBA" id="ARBA00022989"/>
    </source>
</evidence>
<dbReference type="InterPro" id="IPR031155">
    <property type="entry name" value="DUR"/>
</dbReference>
<evidence type="ECO:0000313" key="10">
    <source>
        <dbReference type="EMBL" id="CAF1414629.1"/>
    </source>
</evidence>
<feature type="transmembrane region" description="Helical" evidence="8">
    <location>
        <begin position="12"/>
        <end position="34"/>
    </location>
</feature>
<dbReference type="GO" id="GO:0015489">
    <property type="term" value="F:putrescine transmembrane transporter activity"/>
    <property type="evidence" value="ECO:0007669"/>
    <property type="project" value="TreeGrafter"/>
</dbReference>
<keyword evidence="3" id="KW-0813">Transport</keyword>
<feature type="transmembrane region" description="Helical" evidence="8">
    <location>
        <begin position="428"/>
        <end position="449"/>
    </location>
</feature>
<feature type="transmembrane region" description="Helical" evidence="8">
    <location>
        <begin position="158"/>
        <end position="183"/>
    </location>
</feature>
<name>A0A815LZI1_ADIRI</name>
<evidence type="ECO:0000256" key="7">
    <source>
        <dbReference type="RuleBase" id="RU362091"/>
    </source>
</evidence>
<evidence type="ECO:0000256" key="3">
    <source>
        <dbReference type="ARBA" id="ARBA00022448"/>
    </source>
</evidence>
<evidence type="ECO:0000313" key="9">
    <source>
        <dbReference type="EMBL" id="CAF0839968.1"/>
    </source>
</evidence>
<keyword evidence="11" id="KW-1185">Reference proteome</keyword>
<sequence>MFTTTPLSQIDGYIILLSFGIVFSLFIIGITLLLQRFNGENKMSSETFLTANRKVRSGLLTSSIVSSWTWAATLLQSSSVTYSYGISGAFWYANGATIQIILFSIMAIEFKRRAPFAHTYLEAIRARYGREGHWIFIIFFLFTNILVTLMLLTGGSAVIHSLCGMPIVAACFLLPLGTIIYTIVGGIKAVFLTNYIHTVINILIILFFALTTYQTSPLLGSFSQMYNLLVNASLTHPIEGNYQGSYLTMKSQDGAMFFFINLIGNFGTVFLDNGYYNKAVASSPKSVIRGYILGGLAWFAIPFLAGTTMGLVAVTLETNSLFPTYPNRLSNDDVTFGLTLPAAAIVLLGKSGSIASFIMIYLACTSAMSAQLIAVGSIVTFDIYRTYFHRNASGKRLFFVSHFSLLAFALIMSISSIGLYYVSISLSYLYTTMGIIISSAVLPASLTILWNKQSKLAACLSPPLGLICSIGSWLLSTKYIYGKITIQTTGSNLSMLIGNLVALLSPLIFIPLFTFIKPNEIPYDFVSMKEIQLTDVNSPNPNNATAEEVERGISYLKDNSRFVRLIAITITICLNLIWPWPMYVSSYVFSETFFTFWICLGIVWLLISFIIVGIYPIMQHYRTIKSILSLIYFDIKAFRDPD</sequence>
<dbReference type="CDD" id="cd11476">
    <property type="entry name" value="SLC5sbd_DUR3"/>
    <property type="match status" value="1"/>
</dbReference>
<dbReference type="GO" id="GO:0005886">
    <property type="term" value="C:plasma membrane"/>
    <property type="evidence" value="ECO:0007669"/>
    <property type="project" value="TreeGrafter"/>
</dbReference>
<dbReference type="Gene3D" id="1.20.1730.10">
    <property type="entry name" value="Sodium/glucose cotransporter"/>
    <property type="match status" value="1"/>
</dbReference>
<proteinExistence type="inferred from homology"/>